<dbReference type="NCBIfam" id="TIGR00006">
    <property type="entry name" value="16S rRNA (cytosine(1402)-N(4))-methyltransferase RsmH"/>
    <property type="match status" value="1"/>
</dbReference>
<protein>
    <recommendedName>
        <fullName evidence="6">Ribosomal RNA small subunit methyltransferase H</fullName>
        <ecNumber evidence="6">2.1.1.199</ecNumber>
    </recommendedName>
    <alternativeName>
        <fullName evidence="6">16S rRNA m(4)C1402 methyltransferase</fullName>
    </alternativeName>
    <alternativeName>
        <fullName evidence="6">rRNA (cytosine-N(4)-)-methyltransferase RsmH</fullName>
    </alternativeName>
</protein>
<dbReference type="Pfam" id="PF01795">
    <property type="entry name" value="Methyltransf_5"/>
    <property type="match status" value="1"/>
</dbReference>
<dbReference type="Gene3D" id="1.10.150.170">
    <property type="entry name" value="Putative methyltransferase TM0872, insert domain"/>
    <property type="match status" value="1"/>
</dbReference>
<dbReference type="HAMAP" id="MF_01007">
    <property type="entry name" value="16SrRNA_methyltr_H"/>
    <property type="match status" value="1"/>
</dbReference>
<dbReference type="EC" id="2.1.1.199" evidence="6"/>
<keyword evidence="5 6" id="KW-0949">S-adenosyl-L-methionine</keyword>
<evidence type="ECO:0000256" key="7">
    <source>
        <dbReference type="SAM" id="MobiDB-lite"/>
    </source>
</evidence>
<evidence type="ECO:0000256" key="6">
    <source>
        <dbReference type="HAMAP-Rule" id="MF_01007"/>
    </source>
</evidence>
<comment type="subcellular location">
    <subcellularLocation>
        <location evidence="6">Cytoplasm</location>
    </subcellularLocation>
</comment>
<evidence type="ECO:0000313" key="8">
    <source>
        <dbReference type="EMBL" id="HGK28959.1"/>
    </source>
</evidence>
<accession>A0A7C4GJV2</accession>
<dbReference type="SUPFAM" id="SSF81799">
    <property type="entry name" value="Putative methyltransferase TM0872, insert domain"/>
    <property type="match status" value="1"/>
</dbReference>
<comment type="caution">
    <text evidence="8">The sequence shown here is derived from an EMBL/GenBank/DDBJ whole genome shotgun (WGS) entry which is preliminary data.</text>
</comment>
<comment type="function">
    <text evidence="6">Specifically methylates the N4 position of cytidine in position 1402 (C1402) of 16S rRNA.</text>
</comment>
<sequence length="342" mass="37592">MQTAMLLHPKVGGDQRAMPTDREKSFHEPVMPDEVCGFLSPCLSSGTVVDATVGGGGHTRHLIEHSAARASGTTRILGVDIDHEALTHAHRILQGSACRVVLADSNEDAASEAMVCRVASSVILVHSSYVDMESVVDRLGLRPVTGVLFDFGVSLHQLTTPGRGFGHDVVGDADMRFDPRSSCPPAWELLQRATESEVADWLRRYGDEPNSRRIARRLCRERGRIRTTEDIVRVVAASVPVSRLRRSLARVFLALRIAVNRELDTVRKGLAVALRLLEQRGRLVAISYHSGEDSLVKSALRDGARAGRLQLLTRKPMRPAFAEVQRNPRARSARLRAAEVRA</sequence>
<comment type="catalytic activity">
    <reaction evidence="6">
        <text>cytidine(1402) in 16S rRNA + S-adenosyl-L-methionine = N(4)-methylcytidine(1402) in 16S rRNA + S-adenosyl-L-homocysteine + H(+)</text>
        <dbReference type="Rhea" id="RHEA:42928"/>
        <dbReference type="Rhea" id="RHEA-COMP:10286"/>
        <dbReference type="Rhea" id="RHEA-COMP:10287"/>
        <dbReference type="ChEBI" id="CHEBI:15378"/>
        <dbReference type="ChEBI" id="CHEBI:57856"/>
        <dbReference type="ChEBI" id="CHEBI:59789"/>
        <dbReference type="ChEBI" id="CHEBI:74506"/>
        <dbReference type="ChEBI" id="CHEBI:82748"/>
        <dbReference type="EC" id="2.1.1.199"/>
    </reaction>
</comment>
<keyword evidence="2 6" id="KW-0698">rRNA processing</keyword>
<evidence type="ECO:0000256" key="5">
    <source>
        <dbReference type="ARBA" id="ARBA00022691"/>
    </source>
</evidence>
<comment type="similarity">
    <text evidence="1 6">Belongs to the methyltransferase superfamily. RsmH family.</text>
</comment>
<evidence type="ECO:0000256" key="2">
    <source>
        <dbReference type="ARBA" id="ARBA00022552"/>
    </source>
</evidence>
<reference evidence="8" key="1">
    <citation type="journal article" date="2020" name="mSystems">
        <title>Genome- and Community-Level Interaction Insights into Carbon Utilization and Element Cycling Functions of Hydrothermarchaeota in Hydrothermal Sediment.</title>
        <authorList>
            <person name="Zhou Z."/>
            <person name="Liu Y."/>
            <person name="Xu W."/>
            <person name="Pan J."/>
            <person name="Luo Z.H."/>
            <person name="Li M."/>
        </authorList>
    </citation>
    <scope>NUCLEOTIDE SEQUENCE [LARGE SCALE GENOMIC DNA]</scope>
    <source>
        <strain evidence="8">SpSt-488</strain>
    </source>
</reference>
<dbReference type="InterPro" id="IPR029063">
    <property type="entry name" value="SAM-dependent_MTases_sf"/>
</dbReference>
<feature type="binding site" evidence="6">
    <location>
        <position position="150"/>
    </location>
    <ligand>
        <name>S-adenosyl-L-methionine</name>
        <dbReference type="ChEBI" id="CHEBI:59789"/>
    </ligand>
</feature>
<dbReference type="InterPro" id="IPR002903">
    <property type="entry name" value="RsmH"/>
</dbReference>
<dbReference type="GO" id="GO:0005737">
    <property type="term" value="C:cytoplasm"/>
    <property type="evidence" value="ECO:0007669"/>
    <property type="project" value="UniProtKB-SubCell"/>
</dbReference>
<name>A0A7C4GJV2_UNCW3</name>
<dbReference type="PANTHER" id="PTHR11265:SF0">
    <property type="entry name" value="12S RRNA N4-METHYLCYTIDINE METHYLTRANSFERASE"/>
    <property type="match status" value="1"/>
</dbReference>
<dbReference type="PANTHER" id="PTHR11265">
    <property type="entry name" value="S-ADENOSYL-METHYLTRANSFERASE MRAW"/>
    <property type="match status" value="1"/>
</dbReference>
<feature type="binding site" evidence="6">
    <location>
        <begin position="56"/>
        <end position="58"/>
    </location>
    <ligand>
        <name>S-adenosyl-L-methionine</name>
        <dbReference type="ChEBI" id="CHEBI:59789"/>
    </ligand>
</feature>
<evidence type="ECO:0000256" key="3">
    <source>
        <dbReference type="ARBA" id="ARBA00022603"/>
    </source>
</evidence>
<proteinExistence type="inferred from homology"/>
<keyword evidence="6" id="KW-0963">Cytoplasm</keyword>
<feature type="binding site" evidence="6">
    <location>
        <position position="129"/>
    </location>
    <ligand>
        <name>S-adenosyl-L-methionine</name>
        <dbReference type="ChEBI" id="CHEBI:59789"/>
    </ligand>
</feature>
<dbReference type="EMBL" id="DSUT01000181">
    <property type="protein sequence ID" value="HGK28959.1"/>
    <property type="molecule type" value="Genomic_DNA"/>
</dbReference>
<dbReference type="InterPro" id="IPR023397">
    <property type="entry name" value="SAM-dep_MeTrfase_MraW_recog"/>
</dbReference>
<dbReference type="Gene3D" id="3.40.50.150">
    <property type="entry name" value="Vaccinia Virus protein VP39"/>
    <property type="match status" value="2"/>
</dbReference>
<gene>
    <name evidence="6 8" type="primary">rsmH</name>
    <name evidence="8" type="ORF">ENS41_08470</name>
</gene>
<dbReference type="PIRSF" id="PIRSF004486">
    <property type="entry name" value="MraW"/>
    <property type="match status" value="1"/>
</dbReference>
<evidence type="ECO:0000256" key="4">
    <source>
        <dbReference type="ARBA" id="ARBA00022679"/>
    </source>
</evidence>
<feature type="region of interest" description="Disordered" evidence="7">
    <location>
        <begin position="1"/>
        <end position="20"/>
    </location>
</feature>
<dbReference type="AlphaFoldDB" id="A0A7C4GJV2"/>
<feature type="binding site" evidence="6">
    <location>
        <position position="80"/>
    </location>
    <ligand>
        <name>S-adenosyl-L-methionine</name>
        <dbReference type="ChEBI" id="CHEBI:59789"/>
    </ligand>
</feature>
<dbReference type="SUPFAM" id="SSF53335">
    <property type="entry name" value="S-adenosyl-L-methionine-dependent methyltransferases"/>
    <property type="match status" value="1"/>
</dbReference>
<organism evidence="8">
    <name type="scientific">candidate division WOR-3 bacterium</name>
    <dbReference type="NCBI Taxonomy" id="2052148"/>
    <lineage>
        <taxon>Bacteria</taxon>
        <taxon>Bacteria division WOR-3</taxon>
    </lineage>
</organism>
<keyword evidence="4 6" id="KW-0808">Transferase</keyword>
<dbReference type="GO" id="GO:0070475">
    <property type="term" value="P:rRNA base methylation"/>
    <property type="evidence" value="ECO:0007669"/>
    <property type="project" value="UniProtKB-UniRule"/>
</dbReference>
<keyword evidence="3 6" id="KW-0489">Methyltransferase</keyword>
<dbReference type="GO" id="GO:0071424">
    <property type="term" value="F:rRNA (cytosine-N4-)-methyltransferase activity"/>
    <property type="evidence" value="ECO:0007669"/>
    <property type="project" value="UniProtKB-UniRule"/>
</dbReference>
<feature type="binding site" evidence="6">
    <location>
        <position position="157"/>
    </location>
    <ligand>
        <name>S-adenosyl-L-methionine</name>
        <dbReference type="ChEBI" id="CHEBI:59789"/>
    </ligand>
</feature>
<evidence type="ECO:0000256" key="1">
    <source>
        <dbReference type="ARBA" id="ARBA00010396"/>
    </source>
</evidence>